<evidence type="ECO:0000256" key="2">
    <source>
        <dbReference type="ARBA" id="ARBA00022759"/>
    </source>
</evidence>
<evidence type="ECO:0000256" key="4">
    <source>
        <dbReference type="ARBA" id="ARBA00022769"/>
    </source>
</evidence>
<evidence type="ECO:0000256" key="5">
    <source>
        <dbReference type="ARBA" id="ARBA00022801"/>
    </source>
</evidence>
<gene>
    <name evidence="7" type="ORF">AN965_18440</name>
</gene>
<keyword evidence="4" id="KW-0228">DNA excision</keyword>
<evidence type="ECO:0000313" key="7">
    <source>
        <dbReference type="EMBL" id="KQL51746.1"/>
    </source>
</evidence>
<dbReference type="GO" id="GO:0009411">
    <property type="term" value="P:response to UV"/>
    <property type="evidence" value="ECO:0007669"/>
    <property type="project" value="InterPro"/>
</dbReference>
<dbReference type="Proteomes" id="UP000051061">
    <property type="component" value="Unassembled WGS sequence"/>
</dbReference>
<dbReference type="GO" id="GO:0004519">
    <property type="term" value="F:endonuclease activity"/>
    <property type="evidence" value="ECO:0007669"/>
    <property type="project" value="UniProtKB-KW"/>
</dbReference>
<dbReference type="NCBIfam" id="TIGR00629">
    <property type="entry name" value="uvde"/>
    <property type="match status" value="1"/>
</dbReference>
<evidence type="ECO:0000256" key="6">
    <source>
        <dbReference type="ARBA" id="ARBA00023204"/>
    </source>
</evidence>
<organism evidence="7 8">
    <name type="scientific">Alkalicoccobacillus plakortidis</name>
    <dbReference type="NCBI Taxonomy" id="444060"/>
    <lineage>
        <taxon>Bacteria</taxon>
        <taxon>Bacillati</taxon>
        <taxon>Bacillota</taxon>
        <taxon>Bacilli</taxon>
        <taxon>Bacillales</taxon>
        <taxon>Bacillaceae</taxon>
        <taxon>Alkalicoccobacillus</taxon>
    </lineage>
</organism>
<sequence>MRFGYACLNLTLETKMRTCRLQTMRNEGMAKIKELTMHNLDLVQEMVNWNEANHITFFRLSSEIIPFATHPEMDWAWDKDKDVLQRLEGIKKIGKQGGMRFSMHPGQYTVLNSPKEQVVTNAVNDLLYHERFLSLVGGTDIIIHTGGAYGDKEKAKATFVKSYKQLPDAVKMKIRLENDDKTFHTRDVLDIHEQCGVTVVFDIHHERCFHTKETELKKLFKHVCETWSMKPKLHISSGRSGEADPRHTDYIRREDYDLLVRVLDGTDADVMIEAKAKEKALLSLRESIMEGKEE</sequence>
<dbReference type="SUPFAM" id="SSF51658">
    <property type="entry name" value="Xylose isomerase-like"/>
    <property type="match status" value="1"/>
</dbReference>
<keyword evidence="1" id="KW-0540">Nuclease</keyword>
<dbReference type="PANTHER" id="PTHR31290">
    <property type="entry name" value="UV-DAMAGE ENDONUCLEASE"/>
    <property type="match status" value="1"/>
</dbReference>
<keyword evidence="5" id="KW-0378">Hydrolase</keyword>
<evidence type="ECO:0000256" key="3">
    <source>
        <dbReference type="ARBA" id="ARBA00022763"/>
    </source>
</evidence>
<dbReference type="GO" id="GO:0006289">
    <property type="term" value="P:nucleotide-excision repair"/>
    <property type="evidence" value="ECO:0007669"/>
    <property type="project" value="InterPro"/>
</dbReference>
<dbReference type="PANTHER" id="PTHR31290:SF5">
    <property type="entry name" value="UV-DAMAGE ENDONUCLEASE"/>
    <property type="match status" value="1"/>
</dbReference>
<dbReference type="EMBL" id="LJJD01000040">
    <property type="protein sequence ID" value="KQL51746.1"/>
    <property type="molecule type" value="Genomic_DNA"/>
</dbReference>
<reference evidence="7 8" key="1">
    <citation type="submission" date="2015-09" db="EMBL/GenBank/DDBJ databases">
        <title>Genome sequencing project for genomic taxonomy and phylogenomics of Bacillus-like bacteria.</title>
        <authorList>
            <person name="Liu B."/>
            <person name="Wang J."/>
            <person name="Zhu Y."/>
            <person name="Liu G."/>
            <person name="Chen Q."/>
            <person name="Chen Z."/>
            <person name="Lan J."/>
            <person name="Che J."/>
            <person name="Ge C."/>
            <person name="Shi H."/>
            <person name="Pan Z."/>
            <person name="Liu X."/>
        </authorList>
    </citation>
    <scope>NUCLEOTIDE SEQUENCE [LARGE SCALE GENOMIC DNA]</scope>
    <source>
        <strain evidence="7 8">DSM 19153</strain>
    </source>
</reference>
<dbReference type="AlphaFoldDB" id="A0A9D5DK74"/>
<dbReference type="InterPro" id="IPR004601">
    <property type="entry name" value="UvdE"/>
</dbReference>
<keyword evidence="2 7" id="KW-0255">Endonuclease</keyword>
<keyword evidence="6" id="KW-0234">DNA repair</keyword>
<dbReference type="InterPro" id="IPR036237">
    <property type="entry name" value="Xyl_isomerase-like_sf"/>
</dbReference>
<dbReference type="GO" id="GO:0016787">
    <property type="term" value="F:hydrolase activity"/>
    <property type="evidence" value="ECO:0007669"/>
    <property type="project" value="UniProtKB-KW"/>
</dbReference>
<comment type="caution">
    <text evidence="7">The sequence shown here is derived from an EMBL/GenBank/DDBJ whole genome shotgun (WGS) entry which is preliminary data.</text>
</comment>
<dbReference type="Pfam" id="PF03851">
    <property type="entry name" value="UvdE"/>
    <property type="match status" value="1"/>
</dbReference>
<keyword evidence="3" id="KW-0227">DNA damage</keyword>
<evidence type="ECO:0000256" key="1">
    <source>
        <dbReference type="ARBA" id="ARBA00022722"/>
    </source>
</evidence>
<dbReference type="Gene3D" id="3.20.20.150">
    <property type="entry name" value="Divalent-metal-dependent TIM barrel enzymes"/>
    <property type="match status" value="1"/>
</dbReference>
<proteinExistence type="predicted"/>
<name>A0A9D5DK74_9BACI</name>
<evidence type="ECO:0000313" key="8">
    <source>
        <dbReference type="Proteomes" id="UP000051061"/>
    </source>
</evidence>
<keyword evidence="8" id="KW-1185">Reference proteome</keyword>
<accession>A0A9D5DK74</accession>
<protein>
    <submittedName>
        <fullName evidence="7">UV damage repair endonuclease UvdE</fullName>
    </submittedName>
</protein>